<gene>
    <name evidence="2" type="ORF">TCIL3000_10_3190</name>
</gene>
<reference evidence="2" key="1">
    <citation type="journal article" date="2012" name="Proc. Natl. Acad. Sci. U.S.A.">
        <title>Antigenic diversity is generated by distinct evolutionary mechanisms in African trypanosome species.</title>
        <authorList>
            <person name="Jackson A.P."/>
            <person name="Berry A."/>
            <person name="Aslett M."/>
            <person name="Allison H.C."/>
            <person name="Burton P."/>
            <person name="Vavrova-Anderson J."/>
            <person name="Brown R."/>
            <person name="Browne H."/>
            <person name="Corton N."/>
            <person name="Hauser H."/>
            <person name="Gamble J."/>
            <person name="Gilderthorp R."/>
            <person name="Marcello L."/>
            <person name="McQuillan J."/>
            <person name="Otto T.D."/>
            <person name="Quail M.A."/>
            <person name="Sanders M.J."/>
            <person name="van Tonder A."/>
            <person name="Ginger M.L."/>
            <person name="Field M.C."/>
            <person name="Barry J.D."/>
            <person name="Hertz-Fowler C."/>
            <person name="Berriman M."/>
        </authorList>
    </citation>
    <scope>NUCLEOTIDE SEQUENCE</scope>
    <source>
        <strain evidence="2">IL3000</strain>
    </source>
</reference>
<evidence type="ECO:0000256" key="1">
    <source>
        <dbReference type="SAM" id="MobiDB-lite"/>
    </source>
</evidence>
<dbReference type="EMBL" id="HE575323">
    <property type="protein sequence ID" value="CCC93558.1"/>
    <property type="molecule type" value="Genomic_DNA"/>
</dbReference>
<accession>G0UVZ2</accession>
<protein>
    <submittedName>
        <fullName evidence="2">Uncharacterized protein</fullName>
    </submittedName>
</protein>
<dbReference type="VEuPathDB" id="TriTrypDB:TcIL3000_10_3190"/>
<feature type="region of interest" description="Disordered" evidence="1">
    <location>
        <begin position="181"/>
        <end position="203"/>
    </location>
</feature>
<name>G0UVZ2_TRYCI</name>
<proteinExistence type="predicted"/>
<feature type="region of interest" description="Disordered" evidence="1">
    <location>
        <begin position="1"/>
        <end position="62"/>
    </location>
</feature>
<evidence type="ECO:0000313" key="2">
    <source>
        <dbReference type="EMBL" id="CCC93558.1"/>
    </source>
</evidence>
<organism evidence="2">
    <name type="scientific">Trypanosoma congolense (strain IL3000)</name>
    <dbReference type="NCBI Taxonomy" id="1068625"/>
    <lineage>
        <taxon>Eukaryota</taxon>
        <taxon>Discoba</taxon>
        <taxon>Euglenozoa</taxon>
        <taxon>Kinetoplastea</taxon>
        <taxon>Metakinetoplastina</taxon>
        <taxon>Trypanosomatida</taxon>
        <taxon>Trypanosomatidae</taxon>
        <taxon>Trypanosoma</taxon>
        <taxon>Nannomonas</taxon>
    </lineage>
</organism>
<dbReference type="AlphaFoldDB" id="G0UVZ2"/>
<sequence length="644" mass="70192">MRVAQGPLPKASEAAGTRRTVVPSPEEVCLGDPSITADMQQSEVNSDGVADTRRGATQSVGKCRRSQFPEIKSGRNVKVRGANFKSFQETSTGKKATYRRKTQSKMPVVAFNTVKKTTYAKKLAESVSSQGGKKMSVEADRIDHCFAFVDKDKISEKNLTTGNRVPVVLGDEHYQSFSQTRRQGRREMGNEEEHDCAVSPPRKAEKGERYFSVSAPLLSSRVRAVFNGRVASSISSAAVDEASHHSTPAPAGLDLNAGIGSLSTFFLEQDVADRGDEDAFSYIFPAVHNGEWFNAPREFIEHCNSVSHELLCEDAPLFPLVAVEEGQQQRQNTQSAVTGSPSAVDKREKTTFTEQCGTSCGTQCSAVCVTKESDSKQLHGDQRAYYWWFMCVHVAAVEFAEKEWRSLILTPLLSAVDVPVAVKMQRVGELWCSCRVFQASVAAGVAKRIVLSPELRWNVLREAATHVAQVISNVHVRLLHHLDDVDTVCNSAEVVKKLMGAQIDSVVSYAEALDSATSASIAVILGCHGSASTTDPASSTASAVNDSTEHTLFSGAEARQLADMAVHIASSIVRAVKELSEGEPAMIVEWYRDSLPSPHSPLQQGAHYDMPHEDGEDEIMSLALWLYLHDAARAECVSDAKVER</sequence>